<evidence type="ECO:0000313" key="3">
    <source>
        <dbReference type="Proteomes" id="UP001562425"/>
    </source>
</evidence>
<feature type="compositionally biased region" description="Low complexity" evidence="1">
    <location>
        <begin position="98"/>
        <end position="111"/>
    </location>
</feature>
<evidence type="ECO:0000256" key="1">
    <source>
        <dbReference type="SAM" id="MobiDB-lite"/>
    </source>
</evidence>
<proteinExistence type="predicted"/>
<protein>
    <submittedName>
        <fullName evidence="2">Uncharacterized protein</fullName>
    </submittedName>
</protein>
<name>A0ABD1CYZ0_CULPP</name>
<keyword evidence="3" id="KW-1185">Reference proteome</keyword>
<evidence type="ECO:0000313" key="2">
    <source>
        <dbReference type="EMBL" id="KAL1381578.1"/>
    </source>
</evidence>
<feature type="non-terminal residue" evidence="2">
    <location>
        <position position="154"/>
    </location>
</feature>
<gene>
    <name evidence="2" type="ORF">pipiens_000422</name>
</gene>
<feature type="region of interest" description="Disordered" evidence="1">
    <location>
        <begin position="86"/>
        <end position="154"/>
    </location>
</feature>
<accession>A0ABD1CYZ0</accession>
<dbReference type="Proteomes" id="UP001562425">
    <property type="component" value="Unassembled WGS sequence"/>
</dbReference>
<comment type="caution">
    <text evidence="2">The sequence shown here is derived from an EMBL/GenBank/DDBJ whole genome shotgun (WGS) entry which is preliminary data.</text>
</comment>
<feature type="compositionally biased region" description="Low complexity" evidence="1">
    <location>
        <begin position="122"/>
        <end position="143"/>
    </location>
</feature>
<reference evidence="2 3" key="1">
    <citation type="submission" date="2024-05" db="EMBL/GenBank/DDBJ databases">
        <title>Culex pipiens pipiens assembly and annotation.</title>
        <authorList>
            <person name="Alout H."/>
            <person name="Durand T."/>
        </authorList>
    </citation>
    <scope>NUCLEOTIDE SEQUENCE [LARGE SCALE GENOMIC DNA]</scope>
    <source>
        <strain evidence="2">HA-2024</strain>
        <tissue evidence="2">Whole body</tissue>
    </source>
</reference>
<dbReference type="EMBL" id="JBEHCU010008566">
    <property type="protein sequence ID" value="KAL1381578.1"/>
    <property type="molecule type" value="Genomic_DNA"/>
</dbReference>
<dbReference type="AlphaFoldDB" id="A0ABD1CYZ0"/>
<organism evidence="2 3">
    <name type="scientific">Culex pipiens pipiens</name>
    <name type="common">Northern house mosquito</name>
    <dbReference type="NCBI Taxonomy" id="38569"/>
    <lineage>
        <taxon>Eukaryota</taxon>
        <taxon>Metazoa</taxon>
        <taxon>Ecdysozoa</taxon>
        <taxon>Arthropoda</taxon>
        <taxon>Hexapoda</taxon>
        <taxon>Insecta</taxon>
        <taxon>Pterygota</taxon>
        <taxon>Neoptera</taxon>
        <taxon>Endopterygota</taxon>
        <taxon>Diptera</taxon>
        <taxon>Nematocera</taxon>
        <taxon>Culicoidea</taxon>
        <taxon>Culicidae</taxon>
        <taxon>Culicinae</taxon>
        <taxon>Culicini</taxon>
        <taxon>Culex</taxon>
        <taxon>Culex</taxon>
    </lineage>
</organism>
<sequence>MVTVLDPASGAQLAISSPPSSLCTAAAVPTVGILVVTNDQVQQPQPPPAPVITITETGEPIEGMLDRISHDLDYLLNRTAEVPTVVPIQLRPPGGGPSSSSGSNCNGAGPSTTNDGSGVGMCPSSSSQKSPLLSSCHSSSVHEVIIEESEEVDS</sequence>